<feature type="domain" description="RNA polymerase sigma-70 region 2" evidence="5">
    <location>
        <begin position="21"/>
        <end position="87"/>
    </location>
</feature>
<proteinExistence type="inferred from homology"/>
<gene>
    <name evidence="7" type="ORF">HZF24_01145</name>
</gene>
<dbReference type="CDD" id="cd06171">
    <property type="entry name" value="Sigma70_r4"/>
    <property type="match status" value="1"/>
</dbReference>
<keyword evidence="4" id="KW-0804">Transcription</keyword>
<dbReference type="Gene3D" id="1.10.1740.10">
    <property type="match status" value="1"/>
</dbReference>
<name>A0A974BHE8_SEDHY</name>
<dbReference type="SUPFAM" id="SSF88659">
    <property type="entry name" value="Sigma3 and sigma4 domains of RNA polymerase sigma factors"/>
    <property type="match status" value="1"/>
</dbReference>
<dbReference type="Pfam" id="PF04542">
    <property type="entry name" value="Sigma70_r2"/>
    <property type="match status" value="1"/>
</dbReference>
<sequence>MANEYNDKEQQVISKEEFCRLIKEYQTSLYRLAKSILLNEHDTEDAVCSAIYKAYISRNTIRKINSFKSWILKIVSNEAYTILRNKKNVVYVDTVSESTSDTYESEVPYDVWDAVEKLDEKYRAIIVLFYYDDFSIKHISEILSIPQNTVKTRLLRARQKLKTELLNQEGYINE</sequence>
<keyword evidence="3" id="KW-0731">Sigma factor</keyword>
<dbReference type="NCBIfam" id="TIGR02937">
    <property type="entry name" value="sigma70-ECF"/>
    <property type="match status" value="1"/>
</dbReference>
<evidence type="ECO:0000256" key="3">
    <source>
        <dbReference type="ARBA" id="ARBA00023082"/>
    </source>
</evidence>
<accession>A0A974BHE8</accession>
<dbReference type="SUPFAM" id="SSF88946">
    <property type="entry name" value="Sigma2 domain of RNA polymerase sigma factors"/>
    <property type="match status" value="1"/>
</dbReference>
<evidence type="ECO:0000313" key="8">
    <source>
        <dbReference type="Proteomes" id="UP000611629"/>
    </source>
</evidence>
<dbReference type="InterPro" id="IPR014284">
    <property type="entry name" value="RNA_pol_sigma-70_dom"/>
</dbReference>
<dbReference type="InterPro" id="IPR007627">
    <property type="entry name" value="RNA_pol_sigma70_r2"/>
</dbReference>
<evidence type="ECO:0000313" key="7">
    <source>
        <dbReference type="EMBL" id="NYB72740.1"/>
    </source>
</evidence>
<dbReference type="RefSeq" id="WP_179236420.1">
    <property type="nucleotide sequence ID" value="NZ_JACBNQ010000001.1"/>
</dbReference>
<protein>
    <submittedName>
        <fullName evidence="7">Sigma-70 family RNA polymerase sigma factor</fullName>
    </submittedName>
</protein>
<keyword evidence="8" id="KW-1185">Reference proteome</keyword>
<comment type="similarity">
    <text evidence="1">Belongs to the sigma-70 factor family. ECF subfamily.</text>
</comment>
<dbReference type="PANTHER" id="PTHR43133:SF51">
    <property type="entry name" value="RNA POLYMERASE SIGMA FACTOR"/>
    <property type="match status" value="1"/>
</dbReference>
<dbReference type="GO" id="GO:0003677">
    <property type="term" value="F:DNA binding"/>
    <property type="evidence" value="ECO:0007669"/>
    <property type="project" value="InterPro"/>
</dbReference>
<dbReference type="InterPro" id="IPR013249">
    <property type="entry name" value="RNA_pol_sigma70_r4_t2"/>
</dbReference>
<organism evidence="7 8">
    <name type="scientific">Sedimentibacter hydroxybenzoicus DSM 7310</name>
    <dbReference type="NCBI Taxonomy" id="1123245"/>
    <lineage>
        <taxon>Bacteria</taxon>
        <taxon>Bacillati</taxon>
        <taxon>Bacillota</taxon>
        <taxon>Tissierellia</taxon>
        <taxon>Sedimentibacter</taxon>
    </lineage>
</organism>
<evidence type="ECO:0000256" key="4">
    <source>
        <dbReference type="ARBA" id="ARBA00023163"/>
    </source>
</evidence>
<dbReference type="InterPro" id="IPR013325">
    <property type="entry name" value="RNA_pol_sigma_r2"/>
</dbReference>
<dbReference type="Proteomes" id="UP000611629">
    <property type="component" value="Unassembled WGS sequence"/>
</dbReference>
<dbReference type="InterPro" id="IPR013324">
    <property type="entry name" value="RNA_pol_sigma_r3/r4-like"/>
</dbReference>
<dbReference type="GO" id="GO:0016987">
    <property type="term" value="F:sigma factor activity"/>
    <property type="evidence" value="ECO:0007669"/>
    <property type="project" value="UniProtKB-KW"/>
</dbReference>
<evidence type="ECO:0000256" key="2">
    <source>
        <dbReference type="ARBA" id="ARBA00023015"/>
    </source>
</evidence>
<dbReference type="InterPro" id="IPR039425">
    <property type="entry name" value="RNA_pol_sigma-70-like"/>
</dbReference>
<comment type="caution">
    <text evidence="7">The sequence shown here is derived from an EMBL/GenBank/DDBJ whole genome shotgun (WGS) entry which is preliminary data.</text>
</comment>
<evidence type="ECO:0000259" key="6">
    <source>
        <dbReference type="Pfam" id="PF08281"/>
    </source>
</evidence>
<reference evidence="7" key="1">
    <citation type="submission" date="2020-07" db="EMBL/GenBank/DDBJ databases">
        <title>Genomic analysis of a strain of Sedimentibacter Hydroxybenzoicus DSM7310.</title>
        <authorList>
            <person name="Ma S."/>
        </authorList>
    </citation>
    <scope>NUCLEOTIDE SEQUENCE</scope>
    <source>
        <strain evidence="7">DSM 7310</strain>
    </source>
</reference>
<dbReference type="PANTHER" id="PTHR43133">
    <property type="entry name" value="RNA POLYMERASE ECF-TYPE SIGMA FACTO"/>
    <property type="match status" value="1"/>
</dbReference>
<dbReference type="Pfam" id="PF08281">
    <property type="entry name" value="Sigma70_r4_2"/>
    <property type="match status" value="1"/>
</dbReference>
<dbReference type="EMBL" id="JACBNQ010000001">
    <property type="protein sequence ID" value="NYB72740.1"/>
    <property type="molecule type" value="Genomic_DNA"/>
</dbReference>
<dbReference type="AlphaFoldDB" id="A0A974BHE8"/>
<feature type="domain" description="RNA polymerase sigma factor 70 region 4 type 2" evidence="6">
    <location>
        <begin position="111"/>
        <end position="161"/>
    </location>
</feature>
<dbReference type="Gene3D" id="1.10.10.10">
    <property type="entry name" value="Winged helix-like DNA-binding domain superfamily/Winged helix DNA-binding domain"/>
    <property type="match status" value="1"/>
</dbReference>
<dbReference type="InterPro" id="IPR036388">
    <property type="entry name" value="WH-like_DNA-bd_sf"/>
</dbReference>
<keyword evidence="2" id="KW-0805">Transcription regulation</keyword>
<evidence type="ECO:0000256" key="1">
    <source>
        <dbReference type="ARBA" id="ARBA00010641"/>
    </source>
</evidence>
<dbReference type="GO" id="GO:0006352">
    <property type="term" value="P:DNA-templated transcription initiation"/>
    <property type="evidence" value="ECO:0007669"/>
    <property type="project" value="InterPro"/>
</dbReference>
<evidence type="ECO:0000259" key="5">
    <source>
        <dbReference type="Pfam" id="PF04542"/>
    </source>
</evidence>